<dbReference type="RefSeq" id="XP_038064931.1">
    <property type="nucleotide sequence ID" value="XM_038209003.1"/>
</dbReference>
<dbReference type="InterPro" id="IPR013783">
    <property type="entry name" value="Ig-like_fold"/>
</dbReference>
<dbReference type="Proteomes" id="UP000887568">
    <property type="component" value="Unplaced"/>
</dbReference>
<keyword evidence="4" id="KW-0393">Immunoglobulin domain</keyword>
<dbReference type="InterPro" id="IPR051170">
    <property type="entry name" value="Neural/epithelial_adhesion"/>
</dbReference>
<accession>A0A914AN48</accession>
<evidence type="ECO:0000256" key="5">
    <source>
        <dbReference type="SAM" id="SignalP"/>
    </source>
</evidence>
<organism evidence="8 9">
    <name type="scientific">Patiria miniata</name>
    <name type="common">Bat star</name>
    <name type="synonym">Asterina miniata</name>
    <dbReference type="NCBI Taxonomy" id="46514"/>
    <lineage>
        <taxon>Eukaryota</taxon>
        <taxon>Metazoa</taxon>
        <taxon>Echinodermata</taxon>
        <taxon>Eleutherozoa</taxon>
        <taxon>Asterozoa</taxon>
        <taxon>Asteroidea</taxon>
        <taxon>Valvatacea</taxon>
        <taxon>Valvatida</taxon>
        <taxon>Asterinidae</taxon>
        <taxon>Patiria</taxon>
    </lineage>
</organism>
<dbReference type="InterPro" id="IPR036179">
    <property type="entry name" value="Ig-like_dom_sf"/>
</dbReference>
<evidence type="ECO:0000256" key="2">
    <source>
        <dbReference type="ARBA" id="ARBA00022737"/>
    </source>
</evidence>
<feature type="chain" id="PRO_5036928358" evidence="5">
    <location>
        <begin position="21"/>
        <end position="345"/>
    </location>
</feature>
<keyword evidence="1 5" id="KW-0732">Signal</keyword>
<evidence type="ECO:0000256" key="4">
    <source>
        <dbReference type="ARBA" id="ARBA00023319"/>
    </source>
</evidence>
<feature type="domain" description="Ig-like" evidence="6">
    <location>
        <begin position="132"/>
        <end position="236"/>
    </location>
</feature>
<dbReference type="PANTHER" id="PTHR12231">
    <property type="entry name" value="CTX-RELATED TYPE I TRANSMEMBRANE PROTEIN"/>
    <property type="match status" value="1"/>
</dbReference>
<dbReference type="InterPro" id="IPR003599">
    <property type="entry name" value="Ig_sub"/>
</dbReference>
<dbReference type="Gene3D" id="2.60.40.10">
    <property type="entry name" value="Immunoglobulins"/>
    <property type="match status" value="3"/>
</dbReference>
<dbReference type="InterPro" id="IPR036116">
    <property type="entry name" value="FN3_sf"/>
</dbReference>
<keyword evidence="2" id="KW-0677">Repeat</keyword>
<evidence type="ECO:0000256" key="1">
    <source>
        <dbReference type="ARBA" id="ARBA00022729"/>
    </source>
</evidence>
<dbReference type="Pfam" id="PF00047">
    <property type="entry name" value="ig"/>
    <property type="match status" value="1"/>
</dbReference>
<dbReference type="PANTHER" id="PTHR12231:SF253">
    <property type="entry name" value="DPR-INTERACTING PROTEIN ETA, ISOFORM B-RELATED"/>
    <property type="match status" value="1"/>
</dbReference>
<evidence type="ECO:0000256" key="3">
    <source>
        <dbReference type="ARBA" id="ARBA00023157"/>
    </source>
</evidence>
<evidence type="ECO:0000313" key="8">
    <source>
        <dbReference type="EnsemblMetazoa" id="XP_038064931.1"/>
    </source>
</evidence>
<dbReference type="SMART" id="SM00409">
    <property type="entry name" value="IG"/>
    <property type="match status" value="2"/>
</dbReference>
<dbReference type="SUPFAM" id="SSF49265">
    <property type="entry name" value="Fibronectin type III"/>
    <property type="match status" value="1"/>
</dbReference>
<proteinExistence type="predicted"/>
<dbReference type="InterPro" id="IPR007110">
    <property type="entry name" value="Ig-like_dom"/>
</dbReference>
<dbReference type="SUPFAM" id="SSF48726">
    <property type="entry name" value="Immunoglobulin"/>
    <property type="match status" value="2"/>
</dbReference>
<dbReference type="GeneID" id="119735304"/>
<dbReference type="InterPro" id="IPR013151">
    <property type="entry name" value="Immunoglobulin_dom"/>
</dbReference>
<dbReference type="EnsemblMetazoa" id="XM_038209003.1">
    <property type="protein sequence ID" value="XP_038064931.1"/>
    <property type="gene ID" value="LOC119735304"/>
</dbReference>
<dbReference type="Pfam" id="PF00041">
    <property type="entry name" value="fn3"/>
    <property type="match status" value="1"/>
</dbReference>
<dbReference type="AlphaFoldDB" id="A0A914AN48"/>
<protein>
    <submittedName>
        <fullName evidence="8">Uncharacterized protein</fullName>
    </submittedName>
</protein>
<dbReference type="CDD" id="cd00063">
    <property type="entry name" value="FN3"/>
    <property type="match status" value="1"/>
</dbReference>
<keyword evidence="9" id="KW-1185">Reference proteome</keyword>
<dbReference type="InterPro" id="IPR003598">
    <property type="entry name" value="Ig_sub2"/>
</dbReference>
<dbReference type="InterPro" id="IPR003961">
    <property type="entry name" value="FN3_dom"/>
</dbReference>
<feature type="domain" description="Fibronectin type-III" evidence="7">
    <location>
        <begin position="243"/>
        <end position="339"/>
    </location>
</feature>
<name>A0A914AN48_PATMI</name>
<feature type="signal peptide" evidence="5">
    <location>
        <begin position="1"/>
        <end position="20"/>
    </location>
</feature>
<dbReference type="Pfam" id="PF13927">
    <property type="entry name" value="Ig_3"/>
    <property type="match status" value="1"/>
</dbReference>
<dbReference type="SMART" id="SM00408">
    <property type="entry name" value="IGc2"/>
    <property type="match status" value="2"/>
</dbReference>
<sequence>MEFVKYAVILLGLLARICSCTQLGAQNWTLTVTRSSWGTVFEGSNVTFTCTIGSDNPNLSVWIEWRHTLFGDEIITLSEPTYVTGSHTLTLTGVSGNQAGYYRCVGSTSWSPAYWNPTTMSGWSSLPLRYRPVYMNKDRTWIGANDNYKATLECFVRSDPQATVTWYGPNGANITEDTDPDRVSIEEDSYQNPYAGYIVDSLLIIDPVNSSTDYGMYRCRAANAIGTFVDHDIELKETGPPEAPKNLAISNNYVTKDTIGFNWEPGYDGGEKLESYYMNIREIPGDFNASNWIQRSLQERYWAYTDLQPDTLYQIAVYARNKLGTSPYSTLDVRTAPLEPGQLDS</sequence>
<evidence type="ECO:0000313" key="9">
    <source>
        <dbReference type="Proteomes" id="UP000887568"/>
    </source>
</evidence>
<dbReference type="SMART" id="SM00060">
    <property type="entry name" value="FN3"/>
    <property type="match status" value="1"/>
</dbReference>
<keyword evidence="3" id="KW-1015">Disulfide bond</keyword>
<dbReference type="CDD" id="cd00096">
    <property type="entry name" value="Ig"/>
    <property type="match status" value="1"/>
</dbReference>
<dbReference type="OrthoDB" id="10062932at2759"/>
<evidence type="ECO:0000259" key="7">
    <source>
        <dbReference type="PROSITE" id="PS50853"/>
    </source>
</evidence>
<dbReference type="PROSITE" id="PS50853">
    <property type="entry name" value="FN3"/>
    <property type="match status" value="1"/>
</dbReference>
<feature type="domain" description="Ig-like" evidence="6">
    <location>
        <begin position="42"/>
        <end position="121"/>
    </location>
</feature>
<reference evidence="8" key="1">
    <citation type="submission" date="2022-11" db="UniProtKB">
        <authorList>
            <consortium name="EnsemblMetazoa"/>
        </authorList>
    </citation>
    <scope>IDENTIFICATION</scope>
</reference>
<evidence type="ECO:0000259" key="6">
    <source>
        <dbReference type="PROSITE" id="PS50835"/>
    </source>
</evidence>
<dbReference type="PROSITE" id="PS50835">
    <property type="entry name" value="IG_LIKE"/>
    <property type="match status" value="2"/>
</dbReference>